<keyword evidence="3" id="KW-1185">Reference proteome</keyword>
<sequence length="111" mass="12933">MEKFKRIAVVGTLLLIIILGTNRVVSAFSPGFGMNHHDIRPHSSENREQHINEMVEDDIISEEQANDMYDRMERHQKPCHSYSSTRDINNHQPSSESRHQMHTSMMMDGKR</sequence>
<feature type="compositionally biased region" description="Polar residues" evidence="1">
    <location>
        <begin position="81"/>
        <end position="95"/>
    </location>
</feature>
<organism evidence="2 3">
    <name type="scientific">Isobaculum melis</name>
    <dbReference type="NCBI Taxonomy" id="142588"/>
    <lineage>
        <taxon>Bacteria</taxon>
        <taxon>Bacillati</taxon>
        <taxon>Bacillota</taxon>
        <taxon>Bacilli</taxon>
        <taxon>Lactobacillales</taxon>
        <taxon>Carnobacteriaceae</taxon>
        <taxon>Isobaculum</taxon>
    </lineage>
</organism>
<dbReference type="Proteomes" id="UP000198948">
    <property type="component" value="Unassembled WGS sequence"/>
</dbReference>
<evidence type="ECO:0000256" key="1">
    <source>
        <dbReference type="SAM" id="MobiDB-lite"/>
    </source>
</evidence>
<name>A0A1H9PY06_9LACT</name>
<accession>A0A1H9PY06</accession>
<dbReference type="STRING" id="142588.SAMN04488559_101231"/>
<protein>
    <submittedName>
        <fullName evidence="2">Uncharacterized protein</fullName>
    </submittedName>
</protein>
<feature type="region of interest" description="Disordered" evidence="1">
    <location>
        <begin position="74"/>
        <end position="111"/>
    </location>
</feature>
<evidence type="ECO:0000313" key="3">
    <source>
        <dbReference type="Proteomes" id="UP000198948"/>
    </source>
</evidence>
<evidence type="ECO:0000313" key="2">
    <source>
        <dbReference type="EMBL" id="SER53186.1"/>
    </source>
</evidence>
<proteinExistence type="predicted"/>
<dbReference type="EMBL" id="FOHA01000001">
    <property type="protein sequence ID" value="SER53186.1"/>
    <property type="molecule type" value="Genomic_DNA"/>
</dbReference>
<gene>
    <name evidence="2" type="ORF">SAMN04488559_101231</name>
</gene>
<dbReference type="AlphaFoldDB" id="A0A1H9PY06"/>
<reference evidence="2 3" key="1">
    <citation type="submission" date="2016-10" db="EMBL/GenBank/DDBJ databases">
        <authorList>
            <person name="de Groot N.N."/>
        </authorList>
    </citation>
    <scope>NUCLEOTIDE SEQUENCE [LARGE SCALE GENOMIC DNA]</scope>
    <source>
        <strain evidence="2 3">DSM 13760</strain>
    </source>
</reference>
<dbReference type="RefSeq" id="WP_092649398.1">
    <property type="nucleotide sequence ID" value="NZ_FOHA01000001.1"/>
</dbReference>